<organism evidence="2 3">
    <name type="scientific">Candidatus Accumulibacter vicinus</name>
    <dbReference type="NCBI Taxonomy" id="2954382"/>
    <lineage>
        <taxon>Bacteria</taxon>
        <taxon>Pseudomonadati</taxon>
        <taxon>Pseudomonadota</taxon>
        <taxon>Betaproteobacteria</taxon>
        <taxon>Candidatus Accumulibacter</taxon>
    </lineage>
</organism>
<reference evidence="2 3" key="1">
    <citation type="submission" date="2014-07" db="EMBL/GenBank/DDBJ databases">
        <title>Expanding our view of genomic diversity in Candidatus Accumulibacter clades.</title>
        <authorList>
            <person name="Skennerton C.T."/>
            <person name="Barr J.J."/>
            <person name="Slater F.R."/>
            <person name="Bond P.L."/>
            <person name="Tyson G.W."/>
        </authorList>
    </citation>
    <scope>NUCLEOTIDE SEQUENCE [LARGE SCALE GENOMIC DNA]</scope>
    <source>
        <strain evidence="3">SK-01</strain>
    </source>
</reference>
<accession>A0A084Y2F5</accession>
<dbReference type="AlphaFoldDB" id="A0A084Y2F5"/>
<gene>
    <name evidence="2" type="ORF">CAPSK01_001754</name>
</gene>
<feature type="region of interest" description="Disordered" evidence="1">
    <location>
        <begin position="66"/>
        <end position="99"/>
    </location>
</feature>
<sequence length="99" mass="11655">MTTTLLMELPKCSEHGIYIWCCGHWHARRRSRNSAEPGTTARRVRRRCFSRAMNCAHNWQRCEIENKHRKKGNGHDRTHQFGIGDDGGYDGRSRDGWRE</sequence>
<dbReference type="STRING" id="1457154.CAPSK01_001754"/>
<dbReference type="Proteomes" id="UP000019812">
    <property type="component" value="Unassembled WGS sequence"/>
</dbReference>
<name>A0A084Y2F5_9PROT</name>
<proteinExistence type="predicted"/>
<comment type="caution">
    <text evidence="2">The sequence shown here is derived from an EMBL/GenBank/DDBJ whole genome shotgun (WGS) entry which is preliminary data.</text>
</comment>
<evidence type="ECO:0000313" key="3">
    <source>
        <dbReference type="Proteomes" id="UP000019812"/>
    </source>
</evidence>
<protein>
    <submittedName>
        <fullName evidence="2">Uncharacterized protein</fullName>
    </submittedName>
</protein>
<evidence type="ECO:0000256" key="1">
    <source>
        <dbReference type="SAM" id="MobiDB-lite"/>
    </source>
</evidence>
<feature type="compositionally biased region" description="Basic and acidic residues" evidence="1">
    <location>
        <begin position="89"/>
        <end position="99"/>
    </location>
</feature>
<dbReference type="EMBL" id="JDSS02000019">
    <property type="protein sequence ID" value="KFB68899.1"/>
    <property type="molecule type" value="Genomic_DNA"/>
</dbReference>
<evidence type="ECO:0000313" key="2">
    <source>
        <dbReference type="EMBL" id="KFB68899.1"/>
    </source>
</evidence>